<evidence type="ECO:0000313" key="4">
    <source>
        <dbReference type="Proteomes" id="UP001156856"/>
    </source>
</evidence>
<accession>A0A512JDK6</accession>
<protein>
    <submittedName>
        <fullName evidence="1">Uncharacterized protein</fullName>
    </submittedName>
</protein>
<name>A0A512JDK6_9HYPH</name>
<evidence type="ECO:0000313" key="2">
    <source>
        <dbReference type="EMBL" id="GLS63837.1"/>
    </source>
</evidence>
<reference evidence="2" key="4">
    <citation type="submission" date="2023-01" db="EMBL/GenBank/DDBJ databases">
        <title>Draft genome sequence of Methylobacterium oxalidis strain NBRC 107715.</title>
        <authorList>
            <person name="Sun Q."/>
            <person name="Mori K."/>
        </authorList>
    </citation>
    <scope>NUCLEOTIDE SEQUENCE</scope>
    <source>
        <strain evidence="2">NBRC 107715</strain>
    </source>
</reference>
<keyword evidence="4" id="KW-1185">Reference proteome</keyword>
<comment type="caution">
    <text evidence="1">The sequence shown here is derived from an EMBL/GenBank/DDBJ whole genome shotgun (WGS) entry which is preliminary data.</text>
</comment>
<dbReference type="EMBL" id="BJZU01000239">
    <property type="protein sequence ID" value="GEP08033.1"/>
    <property type="molecule type" value="Genomic_DNA"/>
</dbReference>
<dbReference type="Proteomes" id="UP001156856">
    <property type="component" value="Unassembled WGS sequence"/>
</dbReference>
<organism evidence="1 3">
    <name type="scientific">Methylobacterium oxalidis</name>
    <dbReference type="NCBI Taxonomy" id="944322"/>
    <lineage>
        <taxon>Bacteria</taxon>
        <taxon>Pseudomonadati</taxon>
        <taxon>Pseudomonadota</taxon>
        <taxon>Alphaproteobacteria</taxon>
        <taxon>Hyphomicrobiales</taxon>
        <taxon>Methylobacteriaceae</taxon>
        <taxon>Methylobacterium</taxon>
    </lineage>
</organism>
<dbReference type="Proteomes" id="UP000321960">
    <property type="component" value="Unassembled WGS sequence"/>
</dbReference>
<proteinExistence type="predicted"/>
<dbReference type="OrthoDB" id="7996606at2"/>
<dbReference type="RefSeq" id="WP_147029409.1">
    <property type="nucleotide sequence ID" value="NZ_BJZU01000239.1"/>
</dbReference>
<dbReference type="EMBL" id="BSPK01000029">
    <property type="protein sequence ID" value="GLS63837.1"/>
    <property type="molecule type" value="Genomic_DNA"/>
</dbReference>
<evidence type="ECO:0000313" key="1">
    <source>
        <dbReference type="EMBL" id="GEP08033.1"/>
    </source>
</evidence>
<sequence>MPDALSIARVLPVIRAVTLTALVVAPAAAEPRFPPGSPESKVVLILAASAFVRSSCPNLELDGPRGVQAVNALGIRREVFMGPALTPDVNALLEAYHRDPVHACEALEMNFGPSGDLLPGLLRKLK</sequence>
<reference evidence="1 3" key="3">
    <citation type="submission" date="2019-07" db="EMBL/GenBank/DDBJ databases">
        <title>Whole genome shotgun sequence of Methylobacterium oxalidis NBRC 107715.</title>
        <authorList>
            <person name="Hosoyama A."/>
            <person name="Uohara A."/>
            <person name="Ohji S."/>
            <person name="Ichikawa N."/>
        </authorList>
    </citation>
    <scope>NUCLEOTIDE SEQUENCE [LARGE SCALE GENOMIC DNA]</scope>
    <source>
        <strain evidence="1 3">NBRC 107715</strain>
    </source>
</reference>
<reference evidence="2" key="1">
    <citation type="journal article" date="2014" name="Int. J. Syst. Evol. Microbiol.">
        <title>Complete genome of a new Firmicutes species belonging to the dominant human colonic microbiota ('Ruminococcus bicirculans') reveals two chromosomes and a selective capacity to utilize plant glucans.</title>
        <authorList>
            <consortium name="NISC Comparative Sequencing Program"/>
            <person name="Wegmann U."/>
            <person name="Louis P."/>
            <person name="Goesmann A."/>
            <person name="Henrissat B."/>
            <person name="Duncan S.H."/>
            <person name="Flint H.J."/>
        </authorList>
    </citation>
    <scope>NUCLEOTIDE SEQUENCE</scope>
    <source>
        <strain evidence="2">NBRC 107715</strain>
    </source>
</reference>
<gene>
    <name evidence="2" type="ORF">GCM10007888_22180</name>
    <name evidence="1" type="ORF">MOX02_60710</name>
</gene>
<evidence type="ECO:0000313" key="3">
    <source>
        <dbReference type="Proteomes" id="UP000321960"/>
    </source>
</evidence>
<dbReference type="AlphaFoldDB" id="A0A512JDK6"/>
<reference evidence="4" key="2">
    <citation type="journal article" date="2019" name="Int. J. Syst. Evol. Microbiol.">
        <title>The Global Catalogue of Microorganisms (GCM) 10K type strain sequencing project: providing services to taxonomists for standard genome sequencing and annotation.</title>
        <authorList>
            <consortium name="The Broad Institute Genomics Platform"/>
            <consortium name="The Broad Institute Genome Sequencing Center for Infectious Disease"/>
            <person name="Wu L."/>
            <person name="Ma J."/>
        </authorList>
    </citation>
    <scope>NUCLEOTIDE SEQUENCE [LARGE SCALE GENOMIC DNA]</scope>
    <source>
        <strain evidence="4">NBRC 107715</strain>
    </source>
</reference>